<reference evidence="7" key="2">
    <citation type="submission" date="2023-05" db="EMBL/GenBank/DDBJ databases">
        <authorList>
            <person name="Fouks B."/>
        </authorList>
    </citation>
    <scope>NUCLEOTIDE SEQUENCE</scope>
    <source>
        <strain evidence="7">Stay&amp;Tobe</strain>
        <tissue evidence="7">Testes</tissue>
    </source>
</reference>
<organism evidence="7 8">
    <name type="scientific">Diploptera punctata</name>
    <name type="common">Pacific beetle cockroach</name>
    <dbReference type="NCBI Taxonomy" id="6984"/>
    <lineage>
        <taxon>Eukaryota</taxon>
        <taxon>Metazoa</taxon>
        <taxon>Ecdysozoa</taxon>
        <taxon>Arthropoda</taxon>
        <taxon>Hexapoda</taxon>
        <taxon>Insecta</taxon>
        <taxon>Pterygota</taxon>
        <taxon>Neoptera</taxon>
        <taxon>Polyneoptera</taxon>
        <taxon>Dictyoptera</taxon>
        <taxon>Blattodea</taxon>
        <taxon>Blaberoidea</taxon>
        <taxon>Blaberidae</taxon>
        <taxon>Diplopterinae</taxon>
        <taxon>Diploptera</taxon>
    </lineage>
</organism>
<dbReference type="AlphaFoldDB" id="A0AAD7ZAE4"/>
<feature type="region of interest" description="Disordered" evidence="6">
    <location>
        <begin position="365"/>
        <end position="402"/>
    </location>
</feature>
<comment type="similarity">
    <text evidence="5">Belongs to the Fanconi anemia protein FANCD2 family.</text>
</comment>
<dbReference type="GO" id="GO:1990918">
    <property type="term" value="P:double-strand break repair involved in meiotic recombination"/>
    <property type="evidence" value="ECO:0007669"/>
    <property type="project" value="TreeGrafter"/>
</dbReference>
<evidence type="ECO:0000256" key="4">
    <source>
        <dbReference type="ARBA" id="ARBA00023242"/>
    </source>
</evidence>
<evidence type="ECO:0000256" key="5">
    <source>
        <dbReference type="ARBA" id="ARBA00093456"/>
    </source>
</evidence>
<dbReference type="GO" id="GO:0007129">
    <property type="term" value="P:homologous chromosome pairing at meiosis"/>
    <property type="evidence" value="ECO:0007669"/>
    <property type="project" value="TreeGrafter"/>
</dbReference>
<reference evidence="7" key="1">
    <citation type="journal article" date="2023" name="IScience">
        <title>Live-bearing cockroach genome reveals convergent evolutionary mechanisms linked to viviparity in insects and beyond.</title>
        <authorList>
            <person name="Fouks B."/>
            <person name="Harrison M.C."/>
            <person name="Mikhailova A.A."/>
            <person name="Marchal E."/>
            <person name="English S."/>
            <person name="Carruthers M."/>
            <person name="Jennings E.C."/>
            <person name="Chiamaka E.L."/>
            <person name="Frigard R.A."/>
            <person name="Pippel M."/>
            <person name="Attardo G.M."/>
            <person name="Benoit J.B."/>
            <person name="Bornberg-Bauer E."/>
            <person name="Tobe S.S."/>
        </authorList>
    </citation>
    <scope>NUCLEOTIDE SEQUENCE</scope>
    <source>
        <strain evidence="7">Stay&amp;Tobe</strain>
    </source>
</reference>
<keyword evidence="3" id="KW-0832">Ubl conjugation</keyword>
<dbReference type="InterPro" id="IPR029448">
    <property type="entry name" value="FANCD2"/>
</dbReference>
<gene>
    <name evidence="7" type="ORF">L9F63_006521</name>
</gene>
<dbReference type="GO" id="GO:0036297">
    <property type="term" value="P:interstrand cross-link repair"/>
    <property type="evidence" value="ECO:0007669"/>
    <property type="project" value="TreeGrafter"/>
</dbReference>
<dbReference type="GO" id="GO:0000793">
    <property type="term" value="C:condensed chromosome"/>
    <property type="evidence" value="ECO:0007669"/>
    <property type="project" value="TreeGrafter"/>
</dbReference>
<dbReference type="Proteomes" id="UP001233999">
    <property type="component" value="Unassembled WGS sequence"/>
</dbReference>
<feature type="compositionally biased region" description="Polar residues" evidence="6">
    <location>
        <begin position="391"/>
        <end position="400"/>
    </location>
</feature>
<name>A0AAD7ZAE4_DIPPU</name>
<dbReference type="GO" id="GO:0070182">
    <property type="term" value="F:DNA polymerase binding"/>
    <property type="evidence" value="ECO:0007669"/>
    <property type="project" value="TreeGrafter"/>
</dbReference>
<evidence type="ECO:0008006" key="9">
    <source>
        <dbReference type="Google" id="ProtNLM"/>
    </source>
</evidence>
<comment type="subcellular location">
    <subcellularLocation>
        <location evidence="1">Nucleus</location>
    </subcellularLocation>
</comment>
<sequence length="954" mass="106814">MSLDTSERGHSGFLYLKTPGGFEFVTSEPEGLLDNIHDMDLIQVGKVMDLLCSLVYGEGTDSLHHDEIHMLIRKHLSSSNDILKQKGVVGAVMALKHMATSDSESEIMSSPGSSIDSNNLSVRAGRAKELLELVMESVQNNVLCVGLLYDQLATAVCTCSNIDTTFLRWITDKTIDKFQDHYVKELKQVAQEGCPQFSLEAPEDEEEDAICLDIEGVLKMEKSNEDGSASGHPLCVMAPLFRLLRALQFRISNSLESVDGLLGCSVAMPKDLTDLIDDFSGLTQDEQIVILDCLFYCINWFRELINAFSLLRDQELQIKVLLRIENCITLQKVLARGLNYARKLDYKPPCCHFYTDIKQMLNEKPKKVEKKVGKGKNKGKRKRKGNKDDVPNTSTANVNKSVAADEPAAAASEVDRNVYRYYFRELEMEVFTTLSKDFVLNKKDIKKGEPALHPEILLFLLEDYVAKLDHCLPNTVKRISSLATSQQAAAAASIGFANLDRIAVNLIARRAVKLLPYIIKKLETTAEYCQKLLDENDGLHDGPEMFKEGSAEIKLCYGMLLHAVASTVGWSGFHSSAYNNLLRDCLRVVASRQNSEHMTVTSIKLLVLSSCEYFAGYSTRTLHLTSAENLVRVIQVLSSFVPSEPEPKKKLAEISKGFLSQQWHTLEGLPESGAVYNRQVESLVKTYFANVPDQLNVVESTAQWVEKEIKPPEKQGFHPCSRSLLSQGKGNFPILYRNLWYALETAINKALEAAGGRVGTKFKIWISASNVMSVLTNIIKQMEHRISHQAYIKQSQAILKMFLSDGMPVLETLLRSKREDVPGMLKVLQVTTRYLHALCVSTKKEKLSGLTAYVPVVRKTLETLIFRVKAMLVANNCTDAFWMGNLKNKTIRGDEILSQDSASTEDQNDGEEDELPEDEHSDADLDDISKKDDEDEQNDDDDDDDDKNSETEVL</sequence>
<feature type="compositionally biased region" description="Acidic residues" evidence="6">
    <location>
        <begin position="933"/>
        <end position="954"/>
    </location>
</feature>
<feature type="region of interest" description="Disordered" evidence="6">
    <location>
        <begin position="894"/>
        <end position="954"/>
    </location>
</feature>
<evidence type="ECO:0000256" key="6">
    <source>
        <dbReference type="SAM" id="MobiDB-lite"/>
    </source>
</evidence>
<protein>
    <recommendedName>
        <fullName evidence="9">Fanconi anemia group D2 protein</fullName>
    </recommendedName>
</protein>
<dbReference type="PANTHER" id="PTHR32086:SF0">
    <property type="entry name" value="FANCONI ANEMIA GROUP D2 PROTEIN"/>
    <property type="match status" value="1"/>
</dbReference>
<dbReference type="PANTHER" id="PTHR32086">
    <property type="entry name" value="FANCONI ANEMIA GROUP D2 PROTEIN"/>
    <property type="match status" value="1"/>
</dbReference>
<evidence type="ECO:0000313" key="8">
    <source>
        <dbReference type="Proteomes" id="UP001233999"/>
    </source>
</evidence>
<evidence type="ECO:0000313" key="7">
    <source>
        <dbReference type="EMBL" id="KAJ9576903.1"/>
    </source>
</evidence>
<keyword evidence="4" id="KW-0539">Nucleus</keyword>
<feature type="compositionally biased region" description="Basic residues" evidence="6">
    <location>
        <begin position="373"/>
        <end position="385"/>
    </location>
</feature>
<dbReference type="EMBL" id="JASPKZ010009386">
    <property type="protein sequence ID" value="KAJ9576903.1"/>
    <property type="molecule type" value="Genomic_DNA"/>
</dbReference>
<comment type="caution">
    <text evidence="7">The sequence shown here is derived from an EMBL/GenBank/DDBJ whole genome shotgun (WGS) entry which is preliminary data.</text>
</comment>
<evidence type="ECO:0000256" key="1">
    <source>
        <dbReference type="ARBA" id="ARBA00004123"/>
    </source>
</evidence>
<dbReference type="Pfam" id="PF14631">
    <property type="entry name" value="FancD2"/>
    <property type="match status" value="1"/>
</dbReference>
<accession>A0AAD7ZAE4</accession>
<keyword evidence="2" id="KW-1017">Isopeptide bond</keyword>
<evidence type="ECO:0000256" key="2">
    <source>
        <dbReference type="ARBA" id="ARBA00022499"/>
    </source>
</evidence>
<feature type="compositionally biased region" description="Acidic residues" evidence="6">
    <location>
        <begin position="906"/>
        <end position="926"/>
    </location>
</feature>
<dbReference type="GO" id="GO:0005634">
    <property type="term" value="C:nucleus"/>
    <property type="evidence" value="ECO:0007669"/>
    <property type="project" value="UniProtKB-SubCell"/>
</dbReference>
<proteinExistence type="inferred from homology"/>
<dbReference type="GO" id="GO:0031573">
    <property type="term" value="P:mitotic intra-S DNA damage checkpoint signaling"/>
    <property type="evidence" value="ECO:0007669"/>
    <property type="project" value="TreeGrafter"/>
</dbReference>
<evidence type="ECO:0000256" key="3">
    <source>
        <dbReference type="ARBA" id="ARBA00022843"/>
    </source>
</evidence>
<keyword evidence="8" id="KW-1185">Reference proteome</keyword>